<reference evidence="1" key="2">
    <citation type="journal article" date="2015" name="Fish Shellfish Immunol.">
        <title>Early steps in the European eel (Anguilla anguilla)-Vibrio vulnificus interaction in the gills: Role of the RtxA13 toxin.</title>
        <authorList>
            <person name="Callol A."/>
            <person name="Pajuelo D."/>
            <person name="Ebbesson L."/>
            <person name="Teles M."/>
            <person name="MacKenzie S."/>
            <person name="Amaro C."/>
        </authorList>
    </citation>
    <scope>NUCLEOTIDE SEQUENCE</scope>
</reference>
<organism evidence="1">
    <name type="scientific">Anguilla anguilla</name>
    <name type="common">European freshwater eel</name>
    <name type="synonym">Muraena anguilla</name>
    <dbReference type="NCBI Taxonomy" id="7936"/>
    <lineage>
        <taxon>Eukaryota</taxon>
        <taxon>Metazoa</taxon>
        <taxon>Chordata</taxon>
        <taxon>Craniata</taxon>
        <taxon>Vertebrata</taxon>
        <taxon>Euteleostomi</taxon>
        <taxon>Actinopterygii</taxon>
        <taxon>Neopterygii</taxon>
        <taxon>Teleostei</taxon>
        <taxon>Anguilliformes</taxon>
        <taxon>Anguillidae</taxon>
        <taxon>Anguilla</taxon>
    </lineage>
</organism>
<dbReference type="EMBL" id="GBXM01081482">
    <property type="protein sequence ID" value="JAH27095.1"/>
    <property type="molecule type" value="Transcribed_RNA"/>
</dbReference>
<accession>A0A0E9RF33</accession>
<protein>
    <submittedName>
        <fullName evidence="1">Uncharacterized protein</fullName>
    </submittedName>
</protein>
<dbReference type="AlphaFoldDB" id="A0A0E9RF33"/>
<evidence type="ECO:0000313" key="1">
    <source>
        <dbReference type="EMBL" id="JAH27095.1"/>
    </source>
</evidence>
<name>A0A0E9RF33_ANGAN</name>
<proteinExistence type="predicted"/>
<reference evidence="1" key="1">
    <citation type="submission" date="2014-11" db="EMBL/GenBank/DDBJ databases">
        <authorList>
            <person name="Amaro Gonzalez C."/>
        </authorList>
    </citation>
    <scope>NUCLEOTIDE SEQUENCE</scope>
</reference>
<sequence length="22" mass="2747">MQSRAGRLLQQYKELKWTLAYY</sequence>